<dbReference type="STRING" id="563176.SAMN04488090_3759"/>
<dbReference type="AlphaFoldDB" id="A0A1G9UBS0"/>
<evidence type="ECO:0000313" key="1">
    <source>
        <dbReference type="EMBL" id="SDM57386.1"/>
    </source>
</evidence>
<name>A0A1G9UBS0_9BACT</name>
<proteinExistence type="predicted"/>
<protein>
    <submittedName>
        <fullName evidence="1">Uncharacterized protein</fullName>
    </submittedName>
</protein>
<keyword evidence="2" id="KW-1185">Reference proteome</keyword>
<evidence type="ECO:0000313" key="2">
    <source>
        <dbReference type="Proteomes" id="UP000198901"/>
    </source>
</evidence>
<sequence>MKKLLFLAILLTSCVKETGVEPGSLLIRIKTSNVGNSAVRQVIYALYPESYVSATKSMSPLKDGVLSVQPGNTAEITLSDLNTGTYFLIYTVSSSGGQQTRPVQVTGGTSRTYEF</sequence>
<dbReference type="EMBL" id="FNGS01000007">
    <property type="protein sequence ID" value="SDM57386.1"/>
    <property type="molecule type" value="Genomic_DNA"/>
</dbReference>
<dbReference type="RefSeq" id="WP_093205799.1">
    <property type="nucleotide sequence ID" value="NZ_FNGS01000007.1"/>
</dbReference>
<gene>
    <name evidence="1" type="ORF">SAMN04488090_3759</name>
</gene>
<reference evidence="1 2" key="1">
    <citation type="submission" date="2016-10" db="EMBL/GenBank/DDBJ databases">
        <authorList>
            <person name="de Groot N.N."/>
        </authorList>
    </citation>
    <scope>NUCLEOTIDE SEQUENCE [LARGE SCALE GENOMIC DNA]</scope>
    <source>
        <strain evidence="1 2">DSM 21668</strain>
    </source>
</reference>
<accession>A0A1G9UBS0</accession>
<dbReference type="Proteomes" id="UP000198901">
    <property type="component" value="Unassembled WGS sequence"/>
</dbReference>
<organism evidence="1 2">
    <name type="scientific">Siphonobacter aquaeclarae</name>
    <dbReference type="NCBI Taxonomy" id="563176"/>
    <lineage>
        <taxon>Bacteria</taxon>
        <taxon>Pseudomonadati</taxon>
        <taxon>Bacteroidota</taxon>
        <taxon>Cytophagia</taxon>
        <taxon>Cytophagales</taxon>
        <taxon>Cytophagaceae</taxon>
        <taxon>Siphonobacter</taxon>
    </lineage>
</organism>